<evidence type="ECO:0000259" key="2">
    <source>
        <dbReference type="Pfam" id="PF00582"/>
    </source>
</evidence>
<gene>
    <name evidence="3" type="ORF">dsmv_1971</name>
</gene>
<dbReference type="Pfam" id="PF00582">
    <property type="entry name" value="Usp"/>
    <property type="match status" value="1"/>
</dbReference>
<dbReference type="EMBL" id="ATHJ01000074">
    <property type="protein sequence ID" value="EPR41538.1"/>
    <property type="molecule type" value="Genomic_DNA"/>
</dbReference>
<dbReference type="PANTHER" id="PTHR46268">
    <property type="entry name" value="STRESS RESPONSE PROTEIN NHAX"/>
    <property type="match status" value="1"/>
</dbReference>
<sequence length="141" mass="15547">MKLKKILVPVDGSESAGRALEYAIELVKLVGDAEVLLVHCHKPFPRLLGEPYLQEAINRIQEDADRIIDPCREVLGKAGVGFKERVLEGAPWEKITEAADIEACDMIIMGSRGCTDFQGLFLGSVTHRVLHTTPCPVLVIR</sequence>
<name>S7VAJ7_DESML</name>
<evidence type="ECO:0000313" key="4">
    <source>
        <dbReference type="Proteomes" id="UP000014977"/>
    </source>
</evidence>
<dbReference type="PRINTS" id="PR01438">
    <property type="entry name" value="UNVRSLSTRESS"/>
</dbReference>
<proteinExistence type="inferred from homology"/>
<dbReference type="InterPro" id="IPR006015">
    <property type="entry name" value="Universal_stress_UspA"/>
</dbReference>
<dbReference type="SUPFAM" id="SSF52402">
    <property type="entry name" value="Adenine nucleotide alpha hydrolases-like"/>
    <property type="match status" value="1"/>
</dbReference>
<dbReference type="CDD" id="cd00293">
    <property type="entry name" value="USP-like"/>
    <property type="match status" value="1"/>
</dbReference>
<dbReference type="AlphaFoldDB" id="S7VAJ7"/>
<dbReference type="InterPro" id="IPR006016">
    <property type="entry name" value="UspA"/>
</dbReference>
<dbReference type="RefSeq" id="WP_020876402.1">
    <property type="nucleotide sequence ID" value="NZ_ATHJ01000074.1"/>
</dbReference>
<accession>S7VAJ7</accession>
<evidence type="ECO:0000313" key="3">
    <source>
        <dbReference type="EMBL" id="EPR41538.1"/>
    </source>
</evidence>
<dbReference type="STRING" id="897.B2D07_09115"/>
<dbReference type="OrthoDB" id="9788959at2"/>
<protein>
    <submittedName>
        <fullName evidence="3">UspA domain-containing protein</fullName>
    </submittedName>
</protein>
<dbReference type="Gene3D" id="3.40.50.620">
    <property type="entry name" value="HUPs"/>
    <property type="match status" value="1"/>
</dbReference>
<organism evidence="3 4">
    <name type="scientific">Desulfococcus multivorans DSM 2059</name>
    <dbReference type="NCBI Taxonomy" id="1121405"/>
    <lineage>
        <taxon>Bacteria</taxon>
        <taxon>Pseudomonadati</taxon>
        <taxon>Thermodesulfobacteriota</taxon>
        <taxon>Desulfobacteria</taxon>
        <taxon>Desulfobacterales</taxon>
        <taxon>Desulfococcaceae</taxon>
        <taxon>Desulfococcus</taxon>
    </lineage>
</organism>
<dbReference type="eggNOG" id="COG0589">
    <property type="taxonomic scope" value="Bacteria"/>
</dbReference>
<comment type="caution">
    <text evidence="3">The sequence shown here is derived from an EMBL/GenBank/DDBJ whole genome shotgun (WGS) entry which is preliminary data.</text>
</comment>
<dbReference type="InterPro" id="IPR014729">
    <property type="entry name" value="Rossmann-like_a/b/a_fold"/>
</dbReference>
<reference evidence="3 4" key="1">
    <citation type="journal article" date="2013" name="Genome Announc.">
        <title>Draft genome sequences for three mercury-methylating, sulfate-reducing bacteria.</title>
        <authorList>
            <person name="Brown S.D."/>
            <person name="Hurt R.A.Jr."/>
            <person name="Gilmour C.C."/>
            <person name="Elias D.A."/>
        </authorList>
    </citation>
    <scope>NUCLEOTIDE SEQUENCE [LARGE SCALE GENOMIC DNA]</scope>
    <source>
        <strain evidence="3 4">DSM 2059</strain>
    </source>
</reference>
<keyword evidence="4" id="KW-1185">Reference proteome</keyword>
<feature type="domain" description="UspA" evidence="2">
    <location>
        <begin position="4"/>
        <end position="141"/>
    </location>
</feature>
<comment type="similarity">
    <text evidence="1">Belongs to the universal stress protein A family.</text>
</comment>
<dbReference type="Proteomes" id="UP000014977">
    <property type="component" value="Unassembled WGS sequence"/>
</dbReference>
<dbReference type="PANTHER" id="PTHR46268:SF6">
    <property type="entry name" value="UNIVERSAL STRESS PROTEIN UP12"/>
    <property type="match status" value="1"/>
</dbReference>
<evidence type="ECO:0000256" key="1">
    <source>
        <dbReference type="ARBA" id="ARBA00008791"/>
    </source>
</evidence>